<accession>I0YSH3</accession>
<dbReference type="GO" id="GO:0046872">
    <property type="term" value="F:metal ion binding"/>
    <property type="evidence" value="ECO:0007669"/>
    <property type="project" value="UniProtKB-KW"/>
</dbReference>
<feature type="chain" id="PRO_5012429453" description="carotenoid 9,10-dioxygenase" evidence="8">
    <location>
        <begin position="16"/>
        <end position="538"/>
    </location>
</feature>
<dbReference type="GO" id="GO:0009570">
    <property type="term" value="C:chloroplast stroma"/>
    <property type="evidence" value="ECO:0007669"/>
    <property type="project" value="TreeGrafter"/>
</dbReference>
<feature type="binding site" evidence="7">
    <location>
        <position position="515"/>
    </location>
    <ligand>
        <name>Fe cation</name>
        <dbReference type="ChEBI" id="CHEBI:24875"/>
        <note>catalytic</note>
    </ligand>
</feature>
<sequence length="538" mass="59269">MAVLIVLFVLGAALAVYSCKGLIIYWLEVAVSNAAGTRGKKNPWLEGSYAPVKQELLEADLPVQGKLPAALDGAYVRNGPNPLHQPIGGHHWFDGDGMLHAVRIKDGKASYSNAYVQTSKYKQEKKAGRPLFFTLGAMERLSGVLIYMLQQLKEKLGVVDTKDGHGPANTSVVFHNKQLLALVETDLPQVVRVNNDAHIETLERQTYGDQLRSPFTAHPKIDPETGELHGIGYSFSKPLMHYYVIGSGGTVKLDIDIPLPDPVMMHDFAITEDYAVFMDLPLMINQHDMIKGKPLVNFNEGRASRFGVLPKRCEDADKVRWSELPAMFAFHVANAWQEGNAIHLFACVYAEGFDFVNVSAGKDGSLPRLTEISLDLDSGKASMRTVADVHCEFPTIPDRLVGRKTRYTYVVTYKYGGGFDRPYGLAKIDLAASSPAAAVPAQIGFGRGRFGGEAVFVPRSTDPAALKSEDDGYLATYVYDEQTDSSEFMVYDACSFSAEPVARVKLPQRVPHGFHGKHINAAQFQAQFPFDIHFLPDI</sequence>
<feature type="binding site" evidence="7">
    <location>
        <position position="266"/>
    </location>
    <ligand>
        <name>Fe cation</name>
        <dbReference type="ChEBI" id="CHEBI:24875"/>
        <note>catalytic</note>
    </ligand>
</feature>
<feature type="binding site" evidence="7">
    <location>
        <position position="218"/>
    </location>
    <ligand>
        <name>Fe cation</name>
        <dbReference type="ChEBI" id="CHEBI:24875"/>
        <note>catalytic</note>
    </ligand>
</feature>
<evidence type="ECO:0000256" key="4">
    <source>
        <dbReference type="ARBA" id="ARBA00023004"/>
    </source>
</evidence>
<keyword evidence="8" id="KW-0732">Signal</keyword>
<proteinExistence type="inferred from homology"/>
<dbReference type="PANTHER" id="PTHR10543">
    <property type="entry name" value="BETA-CAROTENE DIOXYGENASE"/>
    <property type="match status" value="1"/>
</dbReference>
<dbReference type="AlphaFoldDB" id="I0YSH3"/>
<keyword evidence="2 7" id="KW-0479">Metal-binding</keyword>
<evidence type="ECO:0000256" key="2">
    <source>
        <dbReference type="ARBA" id="ARBA00022723"/>
    </source>
</evidence>
<dbReference type="Proteomes" id="UP000007264">
    <property type="component" value="Unassembled WGS sequence"/>
</dbReference>
<evidence type="ECO:0000256" key="8">
    <source>
        <dbReference type="SAM" id="SignalP"/>
    </source>
</evidence>
<dbReference type="KEGG" id="csl:COCSUDRAFT_29990"/>
<protein>
    <recommendedName>
        <fullName evidence="5">carotenoid 9,10-dioxygenase</fullName>
        <ecNumber evidence="5">1.14.99.n4</ecNumber>
    </recommendedName>
</protein>
<keyword evidence="9" id="KW-0223">Dioxygenase</keyword>
<evidence type="ECO:0000256" key="5">
    <source>
        <dbReference type="ARBA" id="ARBA00039084"/>
    </source>
</evidence>
<dbReference type="OrthoDB" id="1069523at2759"/>
<keyword evidence="3" id="KW-0560">Oxidoreductase</keyword>
<evidence type="ECO:0000313" key="10">
    <source>
        <dbReference type="Proteomes" id="UP000007264"/>
    </source>
</evidence>
<evidence type="ECO:0000256" key="1">
    <source>
        <dbReference type="ARBA" id="ARBA00006787"/>
    </source>
</evidence>
<dbReference type="InterPro" id="IPR004294">
    <property type="entry name" value="Carotenoid_Oase"/>
</dbReference>
<dbReference type="GeneID" id="17039326"/>
<keyword evidence="10" id="KW-1185">Reference proteome</keyword>
<dbReference type="EMBL" id="AGSI01000012">
    <property type="protein sequence ID" value="EIE21342.1"/>
    <property type="molecule type" value="Genomic_DNA"/>
</dbReference>
<evidence type="ECO:0000256" key="6">
    <source>
        <dbReference type="ARBA" id="ARBA00048709"/>
    </source>
</evidence>
<feature type="signal peptide" evidence="8">
    <location>
        <begin position="1"/>
        <end position="15"/>
    </location>
</feature>
<dbReference type="GO" id="GO:0010436">
    <property type="term" value="F:carotenoid dioxygenase activity"/>
    <property type="evidence" value="ECO:0007669"/>
    <property type="project" value="TreeGrafter"/>
</dbReference>
<evidence type="ECO:0000256" key="7">
    <source>
        <dbReference type="PIRSR" id="PIRSR604294-1"/>
    </source>
</evidence>
<dbReference type="PANTHER" id="PTHR10543:SF89">
    <property type="entry name" value="CAROTENOID 9,10(9',10')-CLEAVAGE DIOXYGENASE 1"/>
    <property type="match status" value="1"/>
</dbReference>
<reference evidence="9 10" key="1">
    <citation type="journal article" date="2012" name="Genome Biol.">
        <title>The genome of the polar eukaryotic microalga coccomyxa subellipsoidea reveals traits of cold adaptation.</title>
        <authorList>
            <person name="Blanc G."/>
            <person name="Agarkova I."/>
            <person name="Grimwood J."/>
            <person name="Kuo A."/>
            <person name="Brueggeman A."/>
            <person name="Dunigan D."/>
            <person name="Gurnon J."/>
            <person name="Ladunga I."/>
            <person name="Lindquist E."/>
            <person name="Lucas S."/>
            <person name="Pangilinan J."/>
            <person name="Proschold T."/>
            <person name="Salamov A."/>
            <person name="Schmutz J."/>
            <person name="Weeks D."/>
            <person name="Yamada T."/>
            <person name="Claverie J.M."/>
            <person name="Grigoriev I."/>
            <person name="Van Etten J."/>
            <person name="Lomsadze A."/>
            <person name="Borodovsky M."/>
        </authorList>
    </citation>
    <scope>NUCLEOTIDE SEQUENCE [LARGE SCALE GENOMIC DNA]</scope>
    <source>
        <strain evidence="9 10">C-169</strain>
    </source>
</reference>
<keyword evidence="4 7" id="KW-0408">Iron</keyword>
<gene>
    <name evidence="9" type="ORF">COCSUDRAFT_29990</name>
</gene>
<comment type="similarity">
    <text evidence="1">Belongs to the carotenoid oxygenase family.</text>
</comment>
<dbReference type="GO" id="GO:0016121">
    <property type="term" value="P:carotene catabolic process"/>
    <property type="evidence" value="ECO:0007669"/>
    <property type="project" value="TreeGrafter"/>
</dbReference>
<evidence type="ECO:0000313" key="9">
    <source>
        <dbReference type="EMBL" id="EIE21342.1"/>
    </source>
</evidence>
<organism evidence="9 10">
    <name type="scientific">Coccomyxa subellipsoidea (strain C-169)</name>
    <name type="common">Green microalga</name>
    <dbReference type="NCBI Taxonomy" id="574566"/>
    <lineage>
        <taxon>Eukaryota</taxon>
        <taxon>Viridiplantae</taxon>
        <taxon>Chlorophyta</taxon>
        <taxon>core chlorophytes</taxon>
        <taxon>Trebouxiophyceae</taxon>
        <taxon>Trebouxiophyceae incertae sedis</taxon>
        <taxon>Coccomyxaceae</taxon>
        <taxon>Coccomyxa</taxon>
        <taxon>Coccomyxa subellipsoidea</taxon>
    </lineage>
</organism>
<comment type="catalytic activity">
    <reaction evidence="6">
        <text>all-trans-zeaxanthin + 2 O2 = 4,9-dimethyldodeca-2,4,6,8,10-pentaenedial + 2 (3R)-hydroxy-beta-ionone</text>
        <dbReference type="Rhea" id="RHEA:26393"/>
        <dbReference type="ChEBI" id="CHEBI:15379"/>
        <dbReference type="ChEBI" id="CHEBI:27547"/>
        <dbReference type="ChEBI" id="CHEBI:53171"/>
        <dbReference type="ChEBI" id="CHEBI:53173"/>
        <dbReference type="EC" id="1.14.99.n4"/>
    </reaction>
</comment>
<dbReference type="eggNOG" id="KOG1285">
    <property type="taxonomic scope" value="Eukaryota"/>
</dbReference>
<evidence type="ECO:0000256" key="3">
    <source>
        <dbReference type="ARBA" id="ARBA00023002"/>
    </source>
</evidence>
<dbReference type="RefSeq" id="XP_005645886.1">
    <property type="nucleotide sequence ID" value="XM_005645829.1"/>
</dbReference>
<feature type="binding site" evidence="7">
    <location>
        <position position="331"/>
    </location>
    <ligand>
        <name>Fe cation</name>
        <dbReference type="ChEBI" id="CHEBI:24875"/>
        <note>catalytic</note>
    </ligand>
</feature>
<comment type="cofactor">
    <cofactor evidence="7">
        <name>Fe(2+)</name>
        <dbReference type="ChEBI" id="CHEBI:29033"/>
    </cofactor>
    <text evidence="7">Binds 1 Fe(2+) ion per subunit.</text>
</comment>
<name>I0YSH3_COCSC</name>
<comment type="caution">
    <text evidence="9">The sequence shown here is derived from an EMBL/GenBank/DDBJ whole genome shotgun (WGS) entry which is preliminary data.</text>
</comment>
<dbReference type="EC" id="1.14.99.n4" evidence="5"/>
<dbReference type="Pfam" id="PF03055">
    <property type="entry name" value="RPE65"/>
    <property type="match status" value="1"/>
</dbReference>